<evidence type="ECO:0000256" key="1">
    <source>
        <dbReference type="SAM" id="MobiDB-lite"/>
    </source>
</evidence>
<dbReference type="GeneID" id="54573041"/>
<accession>A0A6A6IYF7</accession>
<feature type="region of interest" description="Disordered" evidence="1">
    <location>
        <begin position="1"/>
        <end position="26"/>
    </location>
</feature>
<evidence type="ECO:0000313" key="3">
    <source>
        <dbReference type="Proteomes" id="UP000800094"/>
    </source>
</evidence>
<organism evidence="2 3">
    <name type="scientific">Trematosphaeria pertusa</name>
    <dbReference type="NCBI Taxonomy" id="390896"/>
    <lineage>
        <taxon>Eukaryota</taxon>
        <taxon>Fungi</taxon>
        <taxon>Dikarya</taxon>
        <taxon>Ascomycota</taxon>
        <taxon>Pezizomycotina</taxon>
        <taxon>Dothideomycetes</taxon>
        <taxon>Pleosporomycetidae</taxon>
        <taxon>Pleosporales</taxon>
        <taxon>Massarineae</taxon>
        <taxon>Trematosphaeriaceae</taxon>
        <taxon>Trematosphaeria</taxon>
    </lineage>
</organism>
<dbReference type="RefSeq" id="XP_033690523.1">
    <property type="nucleotide sequence ID" value="XM_033819711.1"/>
</dbReference>
<keyword evidence="3" id="KW-1185">Reference proteome</keyword>
<dbReference type="AlphaFoldDB" id="A0A6A6IYF7"/>
<proteinExistence type="predicted"/>
<feature type="compositionally biased region" description="Polar residues" evidence="1">
    <location>
        <begin position="14"/>
        <end position="26"/>
    </location>
</feature>
<reference evidence="2" key="1">
    <citation type="journal article" date="2020" name="Stud. Mycol.">
        <title>101 Dothideomycetes genomes: a test case for predicting lifestyles and emergence of pathogens.</title>
        <authorList>
            <person name="Haridas S."/>
            <person name="Albert R."/>
            <person name="Binder M."/>
            <person name="Bloem J."/>
            <person name="Labutti K."/>
            <person name="Salamov A."/>
            <person name="Andreopoulos B."/>
            <person name="Baker S."/>
            <person name="Barry K."/>
            <person name="Bills G."/>
            <person name="Bluhm B."/>
            <person name="Cannon C."/>
            <person name="Castanera R."/>
            <person name="Culley D."/>
            <person name="Daum C."/>
            <person name="Ezra D."/>
            <person name="Gonzalez J."/>
            <person name="Henrissat B."/>
            <person name="Kuo A."/>
            <person name="Liang C."/>
            <person name="Lipzen A."/>
            <person name="Lutzoni F."/>
            <person name="Magnuson J."/>
            <person name="Mondo S."/>
            <person name="Nolan M."/>
            <person name="Ohm R."/>
            <person name="Pangilinan J."/>
            <person name="Park H.-J."/>
            <person name="Ramirez L."/>
            <person name="Alfaro M."/>
            <person name="Sun H."/>
            <person name="Tritt A."/>
            <person name="Yoshinaga Y."/>
            <person name="Zwiers L.-H."/>
            <person name="Turgeon B."/>
            <person name="Goodwin S."/>
            <person name="Spatafora J."/>
            <person name="Crous P."/>
            <person name="Grigoriev I."/>
        </authorList>
    </citation>
    <scope>NUCLEOTIDE SEQUENCE</scope>
    <source>
        <strain evidence="2">CBS 122368</strain>
    </source>
</reference>
<protein>
    <submittedName>
        <fullName evidence="2">Uncharacterized protein</fullName>
    </submittedName>
</protein>
<dbReference type="Proteomes" id="UP000800094">
    <property type="component" value="Unassembled WGS sequence"/>
</dbReference>
<sequence>MPRVRTLTRLPDSDTLTPNGRHNQQTVKATDCVSTSKCTLSPRKPPNFAASLLDGFAGAADASPVVSLRLMALNSHAKRLLHGIEAKRTGKITAQRPRISAADRLSPLSSRSVPPRRSHPDSIRTTAFEIPSSFQGHMTVQALQINPGAFVSHRDLGRSSLAPDEVIFGTSYRLWATFQNATPCSRHLGTTGVPSMSALPLQEGAVCVLGRRYAE</sequence>
<dbReference type="EMBL" id="ML987189">
    <property type="protein sequence ID" value="KAF2255519.1"/>
    <property type="molecule type" value="Genomic_DNA"/>
</dbReference>
<gene>
    <name evidence="2" type="ORF">BU26DRAFT_1346</name>
</gene>
<feature type="region of interest" description="Disordered" evidence="1">
    <location>
        <begin position="96"/>
        <end position="121"/>
    </location>
</feature>
<evidence type="ECO:0000313" key="2">
    <source>
        <dbReference type="EMBL" id="KAF2255519.1"/>
    </source>
</evidence>
<feature type="compositionally biased region" description="Low complexity" evidence="1">
    <location>
        <begin position="103"/>
        <end position="115"/>
    </location>
</feature>
<name>A0A6A6IYF7_9PLEO</name>